<protein>
    <recommendedName>
        <fullName evidence="4">TRAF-type domain-containing protein</fullName>
    </recommendedName>
</protein>
<feature type="coiled-coil region" evidence="1">
    <location>
        <begin position="77"/>
        <end position="113"/>
    </location>
</feature>
<keyword evidence="1" id="KW-0175">Coiled coil</keyword>
<dbReference type="Proteomes" id="UP000023152">
    <property type="component" value="Unassembled WGS sequence"/>
</dbReference>
<organism evidence="2 3">
    <name type="scientific">Reticulomyxa filosa</name>
    <dbReference type="NCBI Taxonomy" id="46433"/>
    <lineage>
        <taxon>Eukaryota</taxon>
        <taxon>Sar</taxon>
        <taxon>Rhizaria</taxon>
        <taxon>Retaria</taxon>
        <taxon>Foraminifera</taxon>
        <taxon>Monothalamids</taxon>
        <taxon>Reticulomyxidae</taxon>
        <taxon>Reticulomyxa</taxon>
    </lineage>
</organism>
<evidence type="ECO:0000313" key="3">
    <source>
        <dbReference type="Proteomes" id="UP000023152"/>
    </source>
</evidence>
<gene>
    <name evidence="2" type="ORF">RFI_37638</name>
</gene>
<feature type="non-terminal residue" evidence="2">
    <location>
        <position position="1"/>
    </location>
</feature>
<sequence length="148" mass="17880">NKNKNKNNNCKWQHKDMKNEKHLELLVNDHLEHSCCLQMVKCWFESFGCNHKCLRSAIDDHLTSNMKLHFDLVIKSFDALQQTIRQYKEEINKLNLENETLKVELQLKSKKDEEISYLKQRLGQYQKDNTKLISDQVYLYLYLYFHLI</sequence>
<accession>X6LGI5</accession>
<evidence type="ECO:0008006" key="4">
    <source>
        <dbReference type="Google" id="ProtNLM"/>
    </source>
</evidence>
<reference evidence="2 3" key="1">
    <citation type="journal article" date="2013" name="Curr. Biol.">
        <title>The Genome of the Foraminiferan Reticulomyxa filosa.</title>
        <authorList>
            <person name="Glockner G."/>
            <person name="Hulsmann N."/>
            <person name="Schleicher M."/>
            <person name="Noegel A.A."/>
            <person name="Eichinger L."/>
            <person name="Gallinger C."/>
            <person name="Pawlowski J."/>
            <person name="Sierra R."/>
            <person name="Euteneuer U."/>
            <person name="Pillet L."/>
            <person name="Moustafa A."/>
            <person name="Platzer M."/>
            <person name="Groth M."/>
            <person name="Szafranski K."/>
            <person name="Schliwa M."/>
        </authorList>
    </citation>
    <scope>NUCLEOTIDE SEQUENCE [LARGE SCALE GENOMIC DNA]</scope>
</reference>
<comment type="caution">
    <text evidence="2">The sequence shown here is derived from an EMBL/GenBank/DDBJ whole genome shotgun (WGS) entry which is preliminary data.</text>
</comment>
<dbReference type="AlphaFoldDB" id="X6LGI5"/>
<keyword evidence="3" id="KW-1185">Reference proteome</keyword>
<evidence type="ECO:0000256" key="1">
    <source>
        <dbReference type="SAM" id="Coils"/>
    </source>
</evidence>
<proteinExistence type="predicted"/>
<name>X6LGI5_RETFI</name>
<dbReference type="EMBL" id="ASPP01042781">
    <property type="protein sequence ID" value="ETN99829.1"/>
    <property type="molecule type" value="Genomic_DNA"/>
</dbReference>
<evidence type="ECO:0000313" key="2">
    <source>
        <dbReference type="EMBL" id="ETN99829.1"/>
    </source>
</evidence>